<dbReference type="EMBL" id="JABZSQ010000082">
    <property type="protein sequence ID" value="MBF1415012.1"/>
    <property type="molecule type" value="Genomic_DNA"/>
</dbReference>
<accession>A0A930HY78</accession>
<comment type="caution">
    <text evidence="1">The sequence shown here is derived from an EMBL/GenBank/DDBJ whole genome shotgun (WGS) entry which is preliminary data.</text>
</comment>
<organism evidence="1 2">
    <name type="scientific">Prevotella histicola</name>
    <dbReference type="NCBI Taxonomy" id="470565"/>
    <lineage>
        <taxon>Bacteria</taxon>
        <taxon>Pseudomonadati</taxon>
        <taxon>Bacteroidota</taxon>
        <taxon>Bacteroidia</taxon>
        <taxon>Bacteroidales</taxon>
        <taxon>Prevotellaceae</taxon>
        <taxon>Prevotella</taxon>
    </lineage>
</organism>
<sequence length="61" mass="6948">MWQYIVLSVVLALAIGYICYRIWLSFKVANDPCGGCTGCAIHDQLKKQRQLKGRKKPACYK</sequence>
<name>A0A930HY78_9BACT</name>
<proteinExistence type="predicted"/>
<protein>
    <submittedName>
        <fullName evidence="1">FeoB-associated Cys-rich membrane protein</fullName>
    </submittedName>
</protein>
<dbReference type="AlphaFoldDB" id="A0A930HY78"/>
<dbReference type="Proteomes" id="UP000757461">
    <property type="component" value="Unassembled WGS sequence"/>
</dbReference>
<evidence type="ECO:0000313" key="2">
    <source>
        <dbReference type="Proteomes" id="UP000757461"/>
    </source>
</evidence>
<reference evidence="1" key="1">
    <citation type="submission" date="2020-04" db="EMBL/GenBank/DDBJ databases">
        <title>Deep metagenomics examines the oral microbiome during advanced dental caries in children, revealing novel taxa and co-occurrences with host molecules.</title>
        <authorList>
            <person name="Baker J.L."/>
            <person name="Morton J.T."/>
            <person name="Dinis M."/>
            <person name="Alvarez R."/>
            <person name="Tran N.C."/>
            <person name="Knight R."/>
            <person name="Edlund A."/>
        </authorList>
    </citation>
    <scope>NUCLEOTIDE SEQUENCE</scope>
    <source>
        <strain evidence="1">JCVI_25_bin.9</strain>
    </source>
</reference>
<evidence type="ECO:0000313" key="1">
    <source>
        <dbReference type="EMBL" id="MBF1415012.1"/>
    </source>
</evidence>
<dbReference type="RefSeq" id="WP_219495871.1">
    <property type="nucleotide sequence ID" value="NZ_CAUPFN010000001.1"/>
</dbReference>
<gene>
    <name evidence="1" type="ORF">HXN33_05465</name>
</gene>